<evidence type="ECO:0000259" key="6">
    <source>
        <dbReference type="Pfam" id="PF00534"/>
    </source>
</evidence>
<dbReference type="EMBL" id="UOYO01000017">
    <property type="protein sequence ID" value="VAY86864.1"/>
    <property type="molecule type" value="Genomic_DNA"/>
</dbReference>
<dbReference type="PANTHER" id="PTHR30160:SF7">
    <property type="entry name" value="ADP-HEPTOSE--LPS HEPTOSYLTRANSFERASE 2"/>
    <property type="match status" value="1"/>
</dbReference>
<dbReference type="Gene3D" id="3.40.50.2000">
    <property type="entry name" value="Glycogen Phosphorylase B"/>
    <property type="match status" value="3"/>
</dbReference>
<dbReference type="GO" id="GO:0009244">
    <property type="term" value="P:lipopolysaccharide core region biosynthetic process"/>
    <property type="evidence" value="ECO:0007669"/>
    <property type="project" value="TreeGrafter"/>
</dbReference>
<dbReference type="InterPro" id="IPR002201">
    <property type="entry name" value="Glyco_trans_9"/>
</dbReference>
<dbReference type="Pfam" id="PF01075">
    <property type="entry name" value="Glyco_transf_9"/>
    <property type="match status" value="1"/>
</dbReference>
<sequence>MTKKIFIEIPTWLSDAVMVTPAIENIINTYPKCRLTIFGSNVSTSLFKNHPNVKKIIIDTSKNSGNRYLNLRDFAKSVGKFDMAFSFRKNFTTAFLLWFIDAKNKFKYKRYDKRQKHQVVRYNDFVNKSLSITTYPNDLKVYLNQNIKNKTNSAKLKLGINPGAAYGSAKRWYPEKFAKVAIELSKEYDIIIFGGSNETKMAKDIAKILKKSNVKNYTNLAGKTNIDQLIENIYKLDLFITNDNGPMHLAASFKIPTVCIFGPTKYQETSQWNNPQSMLIKKEFKCMPCMKRECPLEDKENHQCMKSITANDILDTIYYNVQALDMSKKKLQKDFLSKYNIDKKTKIILFKANNFRQNGAVRFLRIISNLNETNFQAVISGDSNSIKFALNWAKEIGVENKILFLENFAIKICDIFVLPTTNKKFANNVLKAMKERCVVFVPNTNEASTIVDVFATMQGANDPNTSYKIDALLSNKNHLRHIKKENQEKAQYINN</sequence>
<evidence type="ECO:0000256" key="3">
    <source>
        <dbReference type="ARBA" id="ARBA00043995"/>
    </source>
</evidence>
<dbReference type="PANTHER" id="PTHR30160">
    <property type="entry name" value="TETRAACYLDISACCHARIDE 4'-KINASE-RELATED"/>
    <property type="match status" value="1"/>
</dbReference>
<name>A0A3B1DSD2_9ZZZZ</name>
<dbReference type="AlphaFoldDB" id="A0A3B1DSD2"/>
<accession>A0A3B1DSD2</accession>
<dbReference type="GO" id="GO:0008713">
    <property type="term" value="F:ADP-heptose-lipopolysaccharide heptosyltransferase activity"/>
    <property type="evidence" value="ECO:0007669"/>
    <property type="project" value="UniProtKB-EC"/>
</dbReference>
<organism evidence="7">
    <name type="scientific">hydrothermal vent metagenome</name>
    <dbReference type="NCBI Taxonomy" id="652676"/>
    <lineage>
        <taxon>unclassified sequences</taxon>
        <taxon>metagenomes</taxon>
        <taxon>ecological metagenomes</taxon>
    </lineage>
</organism>
<comment type="similarity">
    <text evidence="3">Belongs to the glycosyltransferase 9 family.</text>
</comment>
<gene>
    <name evidence="7" type="ORF">MNB_ARC-1_1087</name>
</gene>
<evidence type="ECO:0000256" key="1">
    <source>
        <dbReference type="ARBA" id="ARBA00022676"/>
    </source>
</evidence>
<feature type="domain" description="Glycosyl transferase family 1" evidence="6">
    <location>
        <begin position="337"/>
        <end position="488"/>
    </location>
</feature>
<keyword evidence="1 7" id="KW-0328">Glycosyltransferase</keyword>
<dbReference type="GO" id="GO:0005829">
    <property type="term" value="C:cytosol"/>
    <property type="evidence" value="ECO:0007669"/>
    <property type="project" value="TreeGrafter"/>
</dbReference>
<dbReference type="NCBIfam" id="TIGR02195">
    <property type="entry name" value="heptsyl_trn_II"/>
    <property type="match status" value="1"/>
</dbReference>
<evidence type="ECO:0000256" key="4">
    <source>
        <dbReference type="ARBA" id="ARBA00044042"/>
    </source>
</evidence>
<evidence type="ECO:0000256" key="2">
    <source>
        <dbReference type="ARBA" id="ARBA00022679"/>
    </source>
</evidence>
<dbReference type="Pfam" id="PF00534">
    <property type="entry name" value="Glycos_transf_1"/>
    <property type="match status" value="1"/>
</dbReference>
<keyword evidence="2 7" id="KW-0808">Transferase</keyword>
<evidence type="ECO:0000313" key="7">
    <source>
        <dbReference type="EMBL" id="VAY86864.1"/>
    </source>
</evidence>
<dbReference type="InterPro" id="IPR051199">
    <property type="entry name" value="LPS_LOS_Heptosyltrfase"/>
</dbReference>
<protein>
    <recommendedName>
        <fullName evidence="4">lipopolysaccharide heptosyltransferase II</fullName>
        <ecNumber evidence="4">2.4.99.24</ecNumber>
    </recommendedName>
</protein>
<evidence type="ECO:0000256" key="5">
    <source>
        <dbReference type="ARBA" id="ARBA00047503"/>
    </source>
</evidence>
<comment type="catalytic activity">
    <reaction evidence="5">
        <text>an L-alpha-D-Hep-(1-&gt;5)-[alpha-Kdo-(2-&gt;4)]-alpha-Kdo-(2-&gt;6)-lipid A + ADP-L-glycero-beta-D-manno-heptose = an L-alpha-D-Hep-(1-&gt;3)-L-alpha-D-Hep-(1-&gt;5)-[alpha-Kdo-(2-&gt;4)]-alpha-Kdo-(2-&gt;6)-lipid A + ADP + H(+)</text>
        <dbReference type="Rhea" id="RHEA:74071"/>
        <dbReference type="ChEBI" id="CHEBI:15378"/>
        <dbReference type="ChEBI" id="CHEBI:61506"/>
        <dbReference type="ChEBI" id="CHEBI:193068"/>
        <dbReference type="ChEBI" id="CHEBI:193069"/>
        <dbReference type="ChEBI" id="CHEBI:456216"/>
        <dbReference type="EC" id="2.4.99.24"/>
    </reaction>
</comment>
<reference evidence="7" key="1">
    <citation type="submission" date="2018-10" db="EMBL/GenBank/DDBJ databases">
        <authorList>
            <person name="Aoki K."/>
        </authorList>
    </citation>
    <scope>NUCLEOTIDE SEQUENCE</scope>
</reference>
<dbReference type="CDD" id="cd03789">
    <property type="entry name" value="GT9_LPS_heptosyltransferase"/>
    <property type="match status" value="1"/>
</dbReference>
<proteinExistence type="inferred from homology"/>
<dbReference type="InterPro" id="IPR011910">
    <property type="entry name" value="RfaF"/>
</dbReference>
<dbReference type="EC" id="2.4.99.24" evidence="4"/>
<dbReference type="SUPFAM" id="SSF53756">
    <property type="entry name" value="UDP-Glycosyltransferase/glycogen phosphorylase"/>
    <property type="match status" value="2"/>
</dbReference>
<dbReference type="InterPro" id="IPR001296">
    <property type="entry name" value="Glyco_trans_1"/>
</dbReference>